<dbReference type="Proteomes" id="UP000299102">
    <property type="component" value="Unassembled WGS sequence"/>
</dbReference>
<sequence>MYSLYTKDVPRHSKMELEIFADDTALYTLDARSKALTHHQTATDALGNLFKKWKIEVNPEKSAAMYFYADQARCRGNSCQAHRPSTSNKVFQTPNTGTARAVSAALSDNLSRDPCLIEAPFRQSVKLSALEYSARGALSITLSARMSECGTAQHSPCVVVRAPVRTKSP</sequence>
<dbReference type="EMBL" id="BGZK01000226">
    <property type="protein sequence ID" value="GBP29884.1"/>
    <property type="molecule type" value="Genomic_DNA"/>
</dbReference>
<organism evidence="1 2">
    <name type="scientific">Eumeta variegata</name>
    <name type="common">Bagworm moth</name>
    <name type="synonym">Eumeta japonica</name>
    <dbReference type="NCBI Taxonomy" id="151549"/>
    <lineage>
        <taxon>Eukaryota</taxon>
        <taxon>Metazoa</taxon>
        <taxon>Ecdysozoa</taxon>
        <taxon>Arthropoda</taxon>
        <taxon>Hexapoda</taxon>
        <taxon>Insecta</taxon>
        <taxon>Pterygota</taxon>
        <taxon>Neoptera</taxon>
        <taxon>Endopterygota</taxon>
        <taxon>Lepidoptera</taxon>
        <taxon>Glossata</taxon>
        <taxon>Ditrysia</taxon>
        <taxon>Tineoidea</taxon>
        <taxon>Psychidae</taxon>
        <taxon>Oiketicinae</taxon>
        <taxon>Eumeta</taxon>
    </lineage>
</organism>
<comment type="caution">
    <text evidence="1">The sequence shown here is derived from an EMBL/GenBank/DDBJ whole genome shotgun (WGS) entry which is preliminary data.</text>
</comment>
<keyword evidence="2" id="KW-1185">Reference proteome</keyword>
<dbReference type="AlphaFoldDB" id="A0A4C1UVR0"/>
<accession>A0A4C1UVR0</accession>
<name>A0A4C1UVR0_EUMVA</name>
<evidence type="ECO:0000313" key="1">
    <source>
        <dbReference type="EMBL" id="GBP29884.1"/>
    </source>
</evidence>
<dbReference type="OrthoDB" id="10065625at2759"/>
<evidence type="ECO:0000313" key="2">
    <source>
        <dbReference type="Proteomes" id="UP000299102"/>
    </source>
</evidence>
<reference evidence="1 2" key="1">
    <citation type="journal article" date="2019" name="Commun. Biol.">
        <title>The bagworm genome reveals a unique fibroin gene that provides high tensile strength.</title>
        <authorList>
            <person name="Kono N."/>
            <person name="Nakamura H."/>
            <person name="Ohtoshi R."/>
            <person name="Tomita M."/>
            <person name="Numata K."/>
            <person name="Arakawa K."/>
        </authorList>
    </citation>
    <scope>NUCLEOTIDE SEQUENCE [LARGE SCALE GENOMIC DNA]</scope>
</reference>
<evidence type="ECO:0008006" key="3">
    <source>
        <dbReference type="Google" id="ProtNLM"/>
    </source>
</evidence>
<proteinExistence type="predicted"/>
<protein>
    <recommendedName>
        <fullName evidence="3">Reverse transcriptase domain-containing protein</fullName>
    </recommendedName>
</protein>
<gene>
    <name evidence="1" type="ORF">EVAR_18363_1</name>
</gene>